<dbReference type="NCBIfam" id="NF002696">
    <property type="entry name" value="PRK02487.1-5"/>
    <property type="match status" value="1"/>
</dbReference>
<dbReference type="EMBL" id="FCNP01000049">
    <property type="protein sequence ID" value="CVI63325.1"/>
    <property type="molecule type" value="Genomic_DNA"/>
</dbReference>
<dbReference type="PANTHER" id="PTHR28255:SF1">
    <property type="entry name" value="UPF0303 PROTEIN YBR137W"/>
    <property type="match status" value="1"/>
</dbReference>
<dbReference type="InterPro" id="IPR038084">
    <property type="entry name" value="PduO/GlcC-like_sf"/>
</dbReference>
<evidence type="ECO:0000313" key="2">
    <source>
        <dbReference type="Proteomes" id="UP000192140"/>
    </source>
</evidence>
<sequence length="174" mass="19202">MTPSAGLYHPLVKMEISLNSDVPSISELLEQQERLQISKFDYAFAWELGSRIYHLGRAEKLPIAIQIRHGTDIVFSALAPGATIDNFDWVRRKCAVVHRFHQSSLYVRLQAEEKGYDFNTRFRLAAADYGASGGAVPILLKGGTFIGSAGVSGLPDVQDHLLVTDCLSELIKAQ</sequence>
<dbReference type="InterPro" id="IPR010371">
    <property type="entry name" value="YBR137W-like"/>
</dbReference>
<comment type="caution">
    <text evidence="1">The sequence shown here is derived from an EMBL/GenBank/DDBJ whole genome shotgun (WGS) entry which is preliminary data.</text>
</comment>
<dbReference type="PANTHER" id="PTHR28255">
    <property type="match status" value="1"/>
</dbReference>
<dbReference type="AlphaFoldDB" id="A0A1S7U964"/>
<reference evidence="1" key="1">
    <citation type="submission" date="2016-01" db="EMBL/GenBank/DDBJ databases">
        <authorList>
            <person name="Regsiter A."/>
            <person name="william w."/>
        </authorList>
    </citation>
    <scope>NUCLEOTIDE SEQUENCE</scope>
    <source>
        <strain evidence="1">NCPPB 1641</strain>
    </source>
</reference>
<name>A0A1S7U964_9HYPH</name>
<proteinExistence type="predicted"/>
<dbReference type="PIRSF" id="PIRSF008757">
    <property type="entry name" value="UCP008757"/>
    <property type="match status" value="1"/>
</dbReference>
<gene>
    <name evidence="1" type="ORF">AGR7A_pAt20186</name>
</gene>
<dbReference type="Gene3D" id="3.30.450.150">
    <property type="entry name" value="Haem-degrading domain"/>
    <property type="match status" value="1"/>
</dbReference>
<accession>A0A1S7U964</accession>
<keyword evidence="2" id="KW-1185">Reference proteome</keyword>
<evidence type="ECO:0000313" key="1">
    <source>
        <dbReference type="EMBL" id="CVI63325.1"/>
    </source>
</evidence>
<protein>
    <submittedName>
        <fullName evidence="1">Uncharacterized protein</fullName>
    </submittedName>
</protein>
<dbReference type="SUPFAM" id="SSF143744">
    <property type="entry name" value="GlcG-like"/>
    <property type="match status" value="1"/>
</dbReference>
<dbReference type="InterPro" id="IPR005624">
    <property type="entry name" value="PduO/GlcC-like"/>
</dbReference>
<dbReference type="Proteomes" id="UP000192140">
    <property type="component" value="Unassembled WGS sequence"/>
</dbReference>
<organism evidence="1 2">
    <name type="scientific">Agrobacterium deltaense NCPPB 1641</name>
    <dbReference type="NCBI Taxonomy" id="1183425"/>
    <lineage>
        <taxon>Bacteria</taxon>
        <taxon>Pseudomonadati</taxon>
        <taxon>Pseudomonadota</taxon>
        <taxon>Alphaproteobacteria</taxon>
        <taxon>Hyphomicrobiales</taxon>
        <taxon>Rhizobiaceae</taxon>
        <taxon>Rhizobium/Agrobacterium group</taxon>
        <taxon>Agrobacterium</taxon>
    </lineage>
</organism>
<dbReference type="Pfam" id="PF03928">
    <property type="entry name" value="HbpS-like"/>
    <property type="match status" value="1"/>
</dbReference>